<keyword evidence="2" id="KW-1003">Cell membrane</keyword>
<dbReference type="EMBL" id="JACXAI010000005">
    <property type="protein sequence ID" value="MBD1379791.1"/>
    <property type="molecule type" value="Genomic_DNA"/>
</dbReference>
<dbReference type="RefSeq" id="WP_191156740.1">
    <property type="nucleotide sequence ID" value="NZ_JACXAI010000005.1"/>
</dbReference>
<dbReference type="Pfam" id="PF06808">
    <property type="entry name" value="DctM"/>
    <property type="match status" value="1"/>
</dbReference>
<keyword evidence="10" id="KW-1185">Reference proteome</keyword>
<keyword evidence="6 7" id="KW-0472">Membrane</keyword>
<proteinExistence type="predicted"/>
<dbReference type="PANTHER" id="PTHR33362:SF2">
    <property type="entry name" value="TRAP TRANSPORTER LARGE PERMEASE PROTEIN"/>
    <property type="match status" value="1"/>
</dbReference>
<dbReference type="AlphaFoldDB" id="A0A926NL31"/>
<dbReference type="Proteomes" id="UP000626844">
    <property type="component" value="Unassembled WGS sequence"/>
</dbReference>
<evidence type="ECO:0000256" key="2">
    <source>
        <dbReference type="ARBA" id="ARBA00022475"/>
    </source>
</evidence>
<sequence length="425" mass="46358">MSLFLLGLFFILMFIGIPIAASLGIAVVTTVLLFTDVPINIVTQSMYSSMNSFLMVAVPLFILAGIIMEEGGVADRIFDFSKSMVGWMTGGLGHVNIIASLIFAGMAGSSVADIASTGRIQINAMVKNKYTLEYATALTLITSMLATIIPPSILMIIAASTAGVSISAALVGGLVPGVIISILFMVYNHYYCKKHNLGERIKFDINDLKVKFIKAMPALLAPIILLVGILIGYFTPTEAAAIAVFYMLFISLFVYKDITFRQLPDIFFRTAKLSGTILFIAVTAKPASWVFEYDGLPSRVASFIGNISDSPFIIMTLLFIFLVIVGMFMDATAAIFILVPIIMPTVHAVGIDPVFFVVFLVILLSFGLITPPIGICLYAVCNITGLKLERVTKSTMPWIYFTFAILFVFVLIPELITEPLKWFGF</sequence>
<evidence type="ECO:0000256" key="1">
    <source>
        <dbReference type="ARBA" id="ARBA00004429"/>
    </source>
</evidence>
<evidence type="ECO:0000256" key="5">
    <source>
        <dbReference type="ARBA" id="ARBA00022989"/>
    </source>
</evidence>
<accession>A0A926NL31</accession>
<evidence type="ECO:0000256" key="7">
    <source>
        <dbReference type="SAM" id="Phobius"/>
    </source>
</evidence>
<feature type="transmembrane region" description="Helical" evidence="7">
    <location>
        <begin position="132"/>
        <end position="158"/>
    </location>
</feature>
<dbReference type="PIRSF" id="PIRSF006066">
    <property type="entry name" value="HI0050"/>
    <property type="match status" value="1"/>
</dbReference>
<dbReference type="NCBIfam" id="TIGR00786">
    <property type="entry name" value="dctM"/>
    <property type="match status" value="1"/>
</dbReference>
<dbReference type="GO" id="GO:0022857">
    <property type="term" value="F:transmembrane transporter activity"/>
    <property type="evidence" value="ECO:0007669"/>
    <property type="project" value="TreeGrafter"/>
</dbReference>
<comment type="subcellular location">
    <subcellularLocation>
        <location evidence="1">Cell inner membrane</location>
        <topology evidence="1">Multi-pass membrane protein</topology>
    </subcellularLocation>
</comment>
<name>A0A926NL31_9BACI</name>
<evidence type="ECO:0000313" key="10">
    <source>
        <dbReference type="Proteomes" id="UP000626844"/>
    </source>
</evidence>
<reference evidence="9" key="1">
    <citation type="submission" date="2020-09" db="EMBL/GenBank/DDBJ databases">
        <title>A novel bacterium of genus Bacillus, isolated from South China Sea.</title>
        <authorList>
            <person name="Huang H."/>
            <person name="Mo K."/>
            <person name="Hu Y."/>
        </authorList>
    </citation>
    <scope>NUCLEOTIDE SEQUENCE</scope>
    <source>
        <strain evidence="9">IB182487</strain>
    </source>
</reference>
<feature type="transmembrane region" description="Helical" evidence="7">
    <location>
        <begin position="311"/>
        <end position="342"/>
    </location>
</feature>
<feature type="transmembrane region" description="Helical" evidence="7">
    <location>
        <begin position="46"/>
        <end position="67"/>
    </location>
</feature>
<protein>
    <submittedName>
        <fullName evidence="9">TRAP transporter large permease</fullName>
    </submittedName>
</protein>
<dbReference type="PANTHER" id="PTHR33362">
    <property type="entry name" value="SIALIC ACID TRAP TRANSPORTER PERMEASE PROTEIN SIAT-RELATED"/>
    <property type="match status" value="1"/>
</dbReference>
<feature type="transmembrane region" description="Helical" evidence="7">
    <location>
        <begin position="354"/>
        <end position="386"/>
    </location>
</feature>
<dbReference type="InterPro" id="IPR004681">
    <property type="entry name" value="TRAP_DctM"/>
</dbReference>
<organism evidence="9 10">
    <name type="scientific">Metabacillus arenae</name>
    <dbReference type="NCBI Taxonomy" id="2771434"/>
    <lineage>
        <taxon>Bacteria</taxon>
        <taxon>Bacillati</taxon>
        <taxon>Bacillota</taxon>
        <taxon>Bacilli</taxon>
        <taxon>Bacillales</taxon>
        <taxon>Bacillaceae</taxon>
        <taxon>Metabacillus</taxon>
    </lineage>
</organism>
<dbReference type="InterPro" id="IPR010656">
    <property type="entry name" value="DctM"/>
</dbReference>
<feature type="transmembrane region" description="Helical" evidence="7">
    <location>
        <begin position="6"/>
        <end position="34"/>
    </location>
</feature>
<feature type="transmembrane region" description="Helical" evidence="7">
    <location>
        <begin position="240"/>
        <end position="258"/>
    </location>
</feature>
<keyword evidence="5 7" id="KW-1133">Transmembrane helix</keyword>
<feature type="transmembrane region" description="Helical" evidence="7">
    <location>
        <begin position="212"/>
        <end position="234"/>
    </location>
</feature>
<feature type="transmembrane region" description="Helical" evidence="7">
    <location>
        <begin position="270"/>
        <end position="291"/>
    </location>
</feature>
<keyword evidence="3" id="KW-0997">Cell inner membrane</keyword>
<feature type="transmembrane region" description="Helical" evidence="7">
    <location>
        <begin position="164"/>
        <end position="191"/>
    </location>
</feature>
<evidence type="ECO:0000256" key="3">
    <source>
        <dbReference type="ARBA" id="ARBA00022519"/>
    </source>
</evidence>
<feature type="domain" description="TRAP C4-dicarboxylate transport system permease DctM subunit" evidence="8">
    <location>
        <begin position="6"/>
        <end position="415"/>
    </location>
</feature>
<feature type="transmembrane region" description="Helical" evidence="7">
    <location>
        <begin position="87"/>
        <end position="111"/>
    </location>
</feature>
<evidence type="ECO:0000313" key="9">
    <source>
        <dbReference type="EMBL" id="MBD1379791.1"/>
    </source>
</evidence>
<evidence type="ECO:0000259" key="8">
    <source>
        <dbReference type="Pfam" id="PF06808"/>
    </source>
</evidence>
<evidence type="ECO:0000256" key="6">
    <source>
        <dbReference type="ARBA" id="ARBA00023136"/>
    </source>
</evidence>
<gene>
    <name evidence="9" type="ORF">IC621_06060</name>
</gene>
<comment type="caution">
    <text evidence="9">The sequence shown here is derived from an EMBL/GenBank/DDBJ whole genome shotgun (WGS) entry which is preliminary data.</text>
</comment>
<feature type="transmembrane region" description="Helical" evidence="7">
    <location>
        <begin position="398"/>
        <end position="416"/>
    </location>
</feature>
<evidence type="ECO:0000256" key="4">
    <source>
        <dbReference type="ARBA" id="ARBA00022692"/>
    </source>
</evidence>
<dbReference type="GO" id="GO:0005886">
    <property type="term" value="C:plasma membrane"/>
    <property type="evidence" value="ECO:0007669"/>
    <property type="project" value="UniProtKB-SubCell"/>
</dbReference>
<keyword evidence="4 7" id="KW-0812">Transmembrane</keyword>